<evidence type="ECO:0008006" key="2">
    <source>
        <dbReference type="Google" id="ProtNLM"/>
    </source>
</evidence>
<accession>A0A381TU68</accession>
<name>A0A381TU68_9ZZZZ</name>
<reference evidence="1" key="1">
    <citation type="submission" date="2018-05" db="EMBL/GenBank/DDBJ databases">
        <authorList>
            <person name="Lanie J.A."/>
            <person name="Ng W.-L."/>
            <person name="Kazmierczak K.M."/>
            <person name="Andrzejewski T.M."/>
            <person name="Davidsen T.M."/>
            <person name="Wayne K.J."/>
            <person name="Tettelin H."/>
            <person name="Glass J.I."/>
            <person name="Rusch D."/>
            <person name="Podicherti R."/>
            <person name="Tsui H.-C.T."/>
            <person name="Winkler M.E."/>
        </authorList>
    </citation>
    <scope>NUCLEOTIDE SEQUENCE</scope>
</reference>
<organism evidence="1">
    <name type="scientific">marine metagenome</name>
    <dbReference type="NCBI Taxonomy" id="408172"/>
    <lineage>
        <taxon>unclassified sequences</taxon>
        <taxon>metagenomes</taxon>
        <taxon>ecological metagenomes</taxon>
    </lineage>
</organism>
<dbReference type="Gene3D" id="2.60.40.1190">
    <property type="match status" value="1"/>
</dbReference>
<protein>
    <recommendedName>
        <fullName evidence="2">Carbohydrate-binding domain-containing protein</fullName>
    </recommendedName>
</protein>
<dbReference type="SUPFAM" id="SSF49344">
    <property type="entry name" value="CBD9-like"/>
    <property type="match status" value="1"/>
</dbReference>
<gene>
    <name evidence="1" type="ORF">METZ01_LOCUS72446</name>
</gene>
<dbReference type="AlphaFoldDB" id="A0A381TU68"/>
<sequence>MNDPFWEKVDWSESFVDIEGDLKPLPFFDTKVKMLWDENYFYFGAQM</sequence>
<dbReference type="EMBL" id="UINC01005174">
    <property type="protein sequence ID" value="SVA19592.1"/>
    <property type="molecule type" value="Genomic_DNA"/>
</dbReference>
<proteinExistence type="predicted"/>
<evidence type="ECO:0000313" key="1">
    <source>
        <dbReference type="EMBL" id="SVA19592.1"/>
    </source>
</evidence>
<feature type="non-terminal residue" evidence="1">
    <location>
        <position position="47"/>
    </location>
</feature>